<evidence type="ECO:0000256" key="9">
    <source>
        <dbReference type="ARBA" id="ARBA00022840"/>
    </source>
</evidence>
<dbReference type="Pfam" id="PF04313">
    <property type="entry name" value="HSDR_N"/>
    <property type="match status" value="1"/>
</dbReference>
<comment type="caution">
    <text evidence="13">The sequence shown here is derived from an EMBL/GenBank/DDBJ whole genome shotgun (WGS) entry which is preliminary data.</text>
</comment>
<keyword evidence="9 11" id="KW-0067">ATP-binding</keyword>
<dbReference type="Pfam" id="PF18766">
    <property type="entry name" value="SWI2_SNF2"/>
    <property type="match status" value="1"/>
</dbReference>
<dbReference type="InterPro" id="IPR004473">
    <property type="entry name" value="Restrct_endonuc_typeI_HsdR"/>
</dbReference>
<dbReference type="Pfam" id="PF22679">
    <property type="entry name" value="T1R_D3-like"/>
    <property type="match status" value="1"/>
</dbReference>
<dbReference type="InterPro" id="IPR022625">
    <property type="entry name" value="TypeI_RM_Rsu_C"/>
</dbReference>
<evidence type="ECO:0000256" key="4">
    <source>
        <dbReference type="ARBA" id="ARBA00022722"/>
    </source>
</evidence>
<dbReference type="InterPro" id="IPR027417">
    <property type="entry name" value="P-loop_NTPase"/>
</dbReference>
<reference evidence="13" key="1">
    <citation type="submission" date="2022-08" db="EMBL/GenBank/DDBJ databases">
        <title>Corynebacterium sp. nov., isolated from clinical breast specimens.</title>
        <authorList>
            <person name="Zhang T."/>
        </authorList>
    </citation>
    <scope>NUCLEOTIDE SEQUENCE</scope>
    <source>
        <strain evidence="13">CCUG 57942</strain>
    </source>
</reference>
<evidence type="ECO:0000256" key="3">
    <source>
        <dbReference type="ARBA" id="ARBA00011296"/>
    </source>
</evidence>
<dbReference type="PANTHER" id="PTHR30195:SF16">
    <property type="entry name" value="TYPE I RESTRICTION ENZYME ENDONUCLEASE SUBUNIT"/>
    <property type="match status" value="1"/>
</dbReference>
<dbReference type="GO" id="GO:0003677">
    <property type="term" value="F:DNA binding"/>
    <property type="evidence" value="ECO:0007669"/>
    <property type="project" value="UniProtKB-KW"/>
</dbReference>
<accession>A0A9Q4IFM1</accession>
<evidence type="ECO:0000256" key="10">
    <source>
        <dbReference type="ARBA" id="ARBA00023125"/>
    </source>
</evidence>
<dbReference type="Pfam" id="PF12008">
    <property type="entry name" value="EcoR124_C"/>
    <property type="match status" value="1"/>
</dbReference>
<dbReference type="NCBIfam" id="TIGR00348">
    <property type="entry name" value="hsdR"/>
    <property type="match status" value="1"/>
</dbReference>
<evidence type="ECO:0000313" key="13">
    <source>
        <dbReference type="EMBL" id="MCZ2220097.1"/>
    </source>
</evidence>
<dbReference type="GO" id="GO:0005524">
    <property type="term" value="F:ATP binding"/>
    <property type="evidence" value="ECO:0007669"/>
    <property type="project" value="UniProtKB-KW"/>
</dbReference>
<comment type="similarity">
    <text evidence="2 11">Belongs to the HsdR family.</text>
</comment>
<proteinExistence type="inferred from homology"/>
<dbReference type="EMBL" id="JANRML010000001">
    <property type="protein sequence ID" value="MCZ2220097.1"/>
    <property type="molecule type" value="Genomic_DNA"/>
</dbReference>
<dbReference type="InterPro" id="IPR014001">
    <property type="entry name" value="Helicase_ATP-bd"/>
</dbReference>
<evidence type="ECO:0000256" key="8">
    <source>
        <dbReference type="ARBA" id="ARBA00022801"/>
    </source>
</evidence>
<dbReference type="PANTHER" id="PTHR30195">
    <property type="entry name" value="TYPE I SITE-SPECIFIC DEOXYRIBONUCLEASE PROTEIN SUBUNIT M AND R"/>
    <property type="match status" value="1"/>
</dbReference>
<dbReference type="SUPFAM" id="SSF52540">
    <property type="entry name" value="P-loop containing nucleoside triphosphate hydrolases"/>
    <property type="match status" value="1"/>
</dbReference>
<evidence type="ECO:0000256" key="1">
    <source>
        <dbReference type="ARBA" id="ARBA00000851"/>
    </source>
</evidence>
<dbReference type="Gene3D" id="3.40.50.300">
    <property type="entry name" value="P-loop containing nucleotide triphosphate hydrolases"/>
    <property type="match status" value="2"/>
</dbReference>
<organism evidence="13 14">
    <name type="scientific">Corynebacterium pilbarense</name>
    <dbReference type="NCBI Taxonomy" id="1288393"/>
    <lineage>
        <taxon>Bacteria</taxon>
        <taxon>Bacillati</taxon>
        <taxon>Actinomycetota</taxon>
        <taxon>Actinomycetes</taxon>
        <taxon>Mycobacteriales</taxon>
        <taxon>Corynebacteriaceae</taxon>
        <taxon>Corynebacterium</taxon>
    </lineage>
</organism>
<comment type="function">
    <text evidence="11">Subunit R is required for both nuclease and ATPase activities, but not for modification.</text>
</comment>
<dbReference type="RefSeq" id="WP_269026990.1">
    <property type="nucleotide sequence ID" value="NZ_BAABDP010000009.1"/>
</dbReference>
<protein>
    <recommendedName>
        <fullName evidence="11">Type I restriction enzyme endonuclease subunit</fullName>
        <shortName evidence="11">R protein</shortName>
        <ecNumber evidence="11">3.1.21.3</ecNumber>
    </recommendedName>
</protein>
<dbReference type="InterPro" id="IPR040980">
    <property type="entry name" value="SWI2_SNF2"/>
</dbReference>
<dbReference type="Proteomes" id="UP001071110">
    <property type="component" value="Unassembled WGS sequence"/>
</dbReference>
<dbReference type="InterPro" id="IPR007409">
    <property type="entry name" value="Restrct_endonuc_type1_HsdR_N"/>
</dbReference>
<keyword evidence="6 11" id="KW-0680">Restriction system</keyword>
<dbReference type="GO" id="GO:0009307">
    <property type="term" value="P:DNA restriction-modification system"/>
    <property type="evidence" value="ECO:0007669"/>
    <property type="project" value="UniProtKB-KW"/>
</dbReference>
<dbReference type="EC" id="3.1.21.3" evidence="11"/>
<evidence type="ECO:0000256" key="2">
    <source>
        <dbReference type="ARBA" id="ARBA00008598"/>
    </source>
</evidence>
<evidence type="ECO:0000259" key="12">
    <source>
        <dbReference type="PROSITE" id="PS51192"/>
    </source>
</evidence>
<evidence type="ECO:0000256" key="5">
    <source>
        <dbReference type="ARBA" id="ARBA00022741"/>
    </source>
</evidence>
<comment type="subunit">
    <text evidence="3 11">The type I restriction/modification system is composed of three polypeptides R, M and S.</text>
</comment>
<sequence>MTTPAPVKFRNEAEFEDAVIFNLTHKYGWSPNVLNRPSEADLIANWARIVFENNNTPDRLNGVPLSDVEVETLVQEIAALHSPAAVQRWLQGREVILRRNNPADALNHGREIPLTIFSPSEVGGGDSTYQIARQPRFNRKNPISRDRRGDFTLLIWGLPLIHVELKNESHDVSEAAVQAQRYAREGVWSGFFNLVQVFVAMTPTDMRYFANPGDPAKFNDDFFFIWTDEDNERYSDWQGVTQHVLGIPPAHRLIGDYLVADGGDGALKVLRPYQVHAVESILLALRKINREHRDSWTKNTHKGGFIWHTTGSGKTMTSFTAAQLIAREHLADKVVFVLDRVELSEQSEIEYTNFAGDMVELTRPANSYELVRDLKSKSAPLIITSLHKLGIISDPKGDFKDTDFTAVDNKRLVFVVDEAHRTTFGEMFSDLTTRFPHAVYFGFTGTPIRKQNARKDTITADLFGNELHRYSIYYGLRDGNVLSFHTVPVPTFDDNDLRHAVALRKADAKDMSEVTADEKRLKFYNTYMDETAVPWTTVRDPEGKRVLGIEQLAKTSTWETGAHRQTVVDYMLKHWDQHSSGRKLHALFATNSVLEAIDYYRRFKSDGRLRVTAVFTDANQNTADALERDAGIEEILADYNAAFGTTFTVSDHADFRSDAADRLAHRRGYKHVPKDEQLDLVIVVDQLLTGYDSKYISTLYLDKVLDYAALVQAFSRTNRVFNHLLKPFGTIVYFRQVHTMKLNIEQAFDLYAGRDSLAVFVDPLPTTIAAANEQAGVIASVFTNAGIADYSRLPDDPTARKKFASAYAELTRRIESARIQGFEWDMDTLTDDEGNVIEVGLTKDEYDTWTQRYAELAEEAERNPETEGIPLDLEAMARARTAQVIDAEYLDERFRLWREAVAQPQAPQEERDDLMEQLRREYAKLPAEDQEAADQIIQDVMMGVIDAATDTRSLRELIELYKARKQDSHVEQLLSATALDRSLVEETLTLVDGTMTPIRAYGRFDRLQSGVDMDVFGGWLADHGVEVSTFECYDLADRLLTDYFTRGGFDLETWELLGK</sequence>
<evidence type="ECO:0000256" key="7">
    <source>
        <dbReference type="ARBA" id="ARBA00022759"/>
    </source>
</evidence>
<evidence type="ECO:0000256" key="11">
    <source>
        <dbReference type="RuleBase" id="RU364115"/>
    </source>
</evidence>
<dbReference type="InterPro" id="IPR051268">
    <property type="entry name" value="Type-I_R_enzyme_R_subunit"/>
</dbReference>
<name>A0A9Q4IFM1_9CORY</name>
<feature type="domain" description="Helicase ATP-binding" evidence="12">
    <location>
        <begin position="295"/>
        <end position="465"/>
    </location>
</feature>
<gene>
    <name evidence="13" type="ORF">NUW87_01745</name>
</gene>
<keyword evidence="14" id="KW-1185">Reference proteome</keyword>
<dbReference type="InterPro" id="IPR055180">
    <property type="entry name" value="HsdR_RecA-like_helicase_dom_2"/>
</dbReference>
<keyword evidence="4" id="KW-0540">Nuclease</keyword>
<keyword evidence="10 11" id="KW-0238">DNA-binding</keyword>
<dbReference type="AlphaFoldDB" id="A0A9Q4IFM1"/>
<dbReference type="Gene3D" id="3.90.1570.50">
    <property type="match status" value="1"/>
</dbReference>
<evidence type="ECO:0000313" key="14">
    <source>
        <dbReference type="Proteomes" id="UP001071110"/>
    </source>
</evidence>
<dbReference type="SMART" id="SM00487">
    <property type="entry name" value="DEXDc"/>
    <property type="match status" value="1"/>
</dbReference>
<dbReference type="CDD" id="cd22332">
    <property type="entry name" value="HsdR_N"/>
    <property type="match status" value="1"/>
</dbReference>
<comment type="catalytic activity">
    <reaction evidence="1 11">
        <text>Endonucleolytic cleavage of DNA to give random double-stranded fragments with terminal 5'-phosphates, ATP is simultaneously hydrolyzed.</text>
        <dbReference type="EC" id="3.1.21.3"/>
    </reaction>
</comment>
<keyword evidence="7" id="KW-0255">Endonuclease</keyword>
<evidence type="ECO:0000256" key="6">
    <source>
        <dbReference type="ARBA" id="ARBA00022747"/>
    </source>
</evidence>
<dbReference type="GO" id="GO:0009035">
    <property type="term" value="F:type I site-specific deoxyribonuclease activity"/>
    <property type="evidence" value="ECO:0007669"/>
    <property type="project" value="UniProtKB-EC"/>
</dbReference>
<dbReference type="CDD" id="cd18800">
    <property type="entry name" value="SF2_C_EcoR124I-like"/>
    <property type="match status" value="1"/>
</dbReference>
<dbReference type="PROSITE" id="PS51192">
    <property type="entry name" value="HELICASE_ATP_BIND_1"/>
    <property type="match status" value="1"/>
</dbReference>
<keyword evidence="5 11" id="KW-0547">Nucleotide-binding</keyword>
<keyword evidence="8 11" id="KW-0378">Hydrolase</keyword>